<protein>
    <submittedName>
        <fullName evidence="2">Uncharacterized protein</fullName>
    </submittedName>
</protein>
<evidence type="ECO:0000313" key="2">
    <source>
        <dbReference type="RefSeq" id="XP_040968513.1"/>
    </source>
</evidence>
<accession>A0ABM3BN79</accession>
<organism evidence="1 2">
    <name type="scientific">Gossypium hirsutum</name>
    <name type="common">Upland cotton</name>
    <name type="synonym">Gossypium mexicanum</name>
    <dbReference type="NCBI Taxonomy" id="3635"/>
    <lineage>
        <taxon>Eukaryota</taxon>
        <taxon>Viridiplantae</taxon>
        <taxon>Streptophyta</taxon>
        <taxon>Embryophyta</taxon>
        <taxon>Tracheophyta</taxon>
        <taxon>Spermatophyta</taxon>
        <taxon>Magnoliopsida</taxon>
        <taxon>eudicotyledons</taxon>
        <taxon>Gunneridae</taxon>
        <taxon>Pentapetalae</taxon>
        <taxon>rosids</taxon>
        <taxon>malvids</taxon>
        <taxon>Malvales</taxon>
        <taxon>Malvaceae</taxon>
        <taxon>Malvoideae</taxon>
        <taxon>Gossypium</taxon>
    </lineage>
</organism>
<proteinExistence type="predicted"/>
<keyword evidence="1" id="KW-1185">Reference proteome</keyword>
<evidence type="ECO:0000313" key="1">
    <source>
        <dbReference type="Proteomes" id="UP000818029"/>
    </source>
</evidence>
<reference evidence="2" key="2">
    <citation type="submission" date="2025-08" db="UniProtKB">
        <authorList>
            <consortium name="RefSeq"/>
        </authorList>
    </citation>
    <scope>IDENTIFICATION</scope>
</reference>
<dbReference type="RefSeq" id="XP_040968513.1">
    <property type="nucleotide sequence ID" value="XM_041112579.1"/>
</dbReference>
<reference evidence="1" key="1">
    <citation type="journal article" date="2020" name="Nat. Genet.">
        <title>Genomic diversifications of five Gossypium allopolyploid species and their impact on cotton improvement.</title>
        <authorList>
            <person name="Chen Z.J."/>
            <person name="Sreedasyam A."/>
            <person name="Ando A."/>
            <person name="Song Q."/>
            <person name="De Santiago L.M."/>
            <person name="Hulse-Kemp A.M."/>
            <person name="Ding M."/>
            <person name="Ye W."/>
            <person name="Kirkbride R.C."/>
            <person name="Jenkins J."/>
            <person name="Plott C."/>
            <person name="Lovell J."/>
            <person name="Lin Y.M."/>
            <person name="Vaughn R."/>
            <person name="Liu B."/>
            <person name="Simpson S."/>
            <person name="Scheffler B.E."/>
            <person name="Wen L."/>
            <person name="Saski C.A."/>
            <person name="Grover C.E."/>
            <person name="Hu G."/>
            <person name="Conover J.L."/>
            <person name="Carlson J.W."/>
            <person name="Shu S."/>
            <person name="Boston L.B."/>
            <person name="Williams M."/>
            <person name="Peterson D.G."/>
            <person name="McGee K."/>
            <person name="Jones D.C."/>
            <person name="Wendel J.F."/>
            <person name="Stelly D.M."/>
            <person name="Grimwood J."/>
            <person name="Schmutz J."/>
        </authorList>
    </citation>
    <scope>NUCLEOTIDE SEQUENCE [LARGE SCALE GENOMIC DNA]</scope>
    <source>
        <strain evidence="1">cv. TM-1</strain>
    </source>
</reference>
<dbReference type="Proteomes" id="UP000818029">
    <property type="component" value="Chromosome A05"/>
</dbReference>
<sequence length="197" mass="22898">MGYYRPIHYSLIQGKITVYNSCLPPRNTNSALKVFIFTLLISFSSEHFLLFFKPLIPISFQPSPSFSRPKHHFQPYLSLNLDSTSNQKPPNFYLPANSPLSLHKFILVLRLKSGSTVSIFSQQKHSLKSRFLSFLKKIRLRYERKGLTIQHPDVKSVLNRVKQFTDKVLPFSLLLCWFFRSFLKTEGWQSHSSIGKS</sequence>
<dbReference type="GeneID" id="107956978"/>
<name>A0ABM3BN79_GOSHI</name>
<gene>
    <name evidence="2" type="primary">LOC107956978</name>
</gene>